<dbReference type="AlphaFoldDB" id="A0A9P4PA48"/>
<protein>
    <submittedName>
        <fullName evidence="1">Uncharacterized protein</fullName>
    </submittedName>
</protein>
<sequence length="358" mass="40577">MDYIKKDGTVVFGTSVDIDYSPPKCTVDEGMARYAHAEQVLTAIGERLLKCKPPPMKLPGVKEICRGEDEAKEAARVPEGYRCAFLLENINTIAGTMKSTVTSSDTHRIFNIRYNVVVMTFLWALDETGEGEGNFAWTQYINPSDSRGRARYDFWKAYVEAWLEALKPDGNFTAQCKFLELWQQSEFDLVVFSRANTERMDKVMATLLKRIPKVPYGDPLKFLDLAKSPGGMNLEVRQARPAYALHFIIASGDEAKNFDQKIAQLVAHAEEEKALMEEHELINALMDQEVRLEKFAIAAAKARADNQGMDIDEDDDNFKDVYFSEDDEDDDMVTEELLPMDVSRVKWDEAPVSHLMSV</sequence>
<reference evidence="1" key="1">
    <citation type="journal article" date="2020" name="Stud. Mycol.">
        <title>101 Dothideomycetes genomes: a test case for predicting lifestyles and emergence of pathogens.</title>
        <authorList>
            <person name="Haridas S."/>
            <person name="Albert R."/>
            <person name="Binder M."/>
            <person name="Bloem J."/>
            <person name="Labutti K."/>
            <person name="Salamov A."/>
            <person name="Andreopoulos B."/>
            <person name="Baker S."/>
            <person name="Barry K."/>
            <person name="Bills G."/>
            <person name="Bluhm B."/>
            <person name="Cannon C."/>
            <person name="Castanera R."/>
            <person name="Culley D."/>
            <person name="Daum C."/>
            <person name="Ezra D."/>
            <person name="Gonzalez J."/>
            <person name="Henrissat B."/>
            <person name="Kuo A."/>
            <person name="Liang C."/>
            <person name="Lipzen A."/>
            <person name="Lutzoni F."/>
            <person name="Magnuson J."/>
            <person name="Mondo S."/>
            <person name="Nolan M."/>
            <person name="Ohm R."/>
            <person name="Pangilinan J."/>
            <person name="Park H.-J."/>
            <person name="Ramirez L."/>
            <person name="Alfaro M."/>
            <person name="Sun H."/>
            <person name="Tritt A."/>
            <person name="Yoshinaga Y."/>
            <person name="Zwiers L.-H."/>
            <person name="Turgeon B."/>
            <person name="Goodwin S."/>
            <person name="Spatafora J."/>
            <person name="Crous P."/>
            <person name="Grigoriev I."/>
        </authorList>
    </citation>
    <scope>NUCLEOTIDE SEQUENCE</scope>
    <source>
        <strain evidence="1">CBS 690.94</strain>
    </source>
</reference>
<dbReference type="OrthoDB" id="3801165at2759"/>
<proteinExistence type="predicted"/>
<keyword evidence="2" id="KW-1185">Reference proteome</keyword>
<evidence type="ECO:0000313" key="1">
    <source>
        <dbReference type="EMBL" id="KAF2439443.1"/>
    </source>
</evidence>
<evidence type="ECO:0000313" key="2">
    <source>
        <dbReference type="Proteomes" id="UP000799764"/>
    </source>
</evidence>
<dbReference type="Proteomes" id="UP000799764">
    <property type="component" value="Unassembled WGS sequence"/>
</dbReference>
<dbReference type="EMBL" id="MU001509">
    <property type="protein sequence ID" value="KAF2439443.1"/>
    <property type="molecule type" value="Genomic_DNA"/>
</dbReference>
<comment type="caution">
    <text evidence="1">The sequence shown here is derived from an EMBL/GenBank/DDBJ whole genome shotgun (WGS) entry which is preliminary data.</text>
</comment>
<organism evidence="1 2">
    <name type="scientific">Karstenula rhodostoma CBS 690.94</name>
    <dbReference type="NCBI Taxonomy" id="1392251"/>
    <lineage>
        <taxon>Eukaryota</taxon>
        <taxon>Fungi</taxon>
        <taxon>Dikarya</taxon>
        <taxon>Ascomycota</taxon>
        <taxon>Pezizomycotina</taxon>
        <taxon>Dothideomycetes</taxon>
        <taxon>Pleosporomycetidae</taxon>
        <taxon>Pleosporales</taxon>
        <taxon>Massarineae</taxon>
        <taxon>Didymosphaeriaceae</taxon>
        <taxon>Karstenula</taxon>
    </lineage>
</organism>
<gene>
    <name evidence="1" type="ORF">P171DRAFT_501562</name>
</gene>
<accession>A0A9P4PA48</accession>
<name>A0A9P4PA48_9PLEO</name>